<feature type="transmembrane region" description="Helical" evidence="1">
    <location>
        <begin position="255"/>
        <end position="277"/>
    </location>
</feature>
<feature type="transmembrane region" description="Helical" evidence="1">
    <location>
        <begin position="176"/>
        <end position="195"/>
    </location>
</feature>
<dbReference type="Proteomes" id="UP000199671">
    <property type="component" value="Unassembled WGS sequence"/>
</dbReference>
<feature type="transmembrane region" description="Helical" evidence="1">
    <location>
        <begin position="372"/>
        <end position="392"/>
    </location>
</feature>
<evidence type="ECO:0000256" key="1">
    <source>
        <dbReference type="SAM" id="Phobius"/>
    </source>
</evidence>
<feature type="transmembrane region" description="Helical" evidence="1">
    <location>
        <begin position="36"/>
        <end position="58"/>
    </location>
</feature>
<dbReference type="EMBL" id="FNHU01000001">
    <property type="protein sequence ID" value="SDM24952.1"/>
    <property type="molecule type" value="Genomic_DNA"/>
</dbReference>
<proteinExistence type="predicted"/>
<keyword evidence="1" id="KW-1133">Transmembrane helix</keyword>
<evidence type="ECO:0008006" key="4">
    <source>
        <dbReference type="Google" id="ProtNLM"/>
    </source>
</evidence>
<reference evidence="2 3" key="1">
    <citation type="submission" date="2016-10" db="EMBL/GenBank/DDBJ databases">
        <authorList>
            <person name="de Groot N.N."/>
        </authorList>
    </citation>
    <scope>NUCLEOTIDE SEQUENCE [LARGE SCALE GENOMIC DNA]</scope>
    <source>
        <strain evidence="2 3">KPR-7B</strain>
    </source>
</reference>
<protein>
    <recommendedName>
        <fullName evidence="4">Membrane protein involved in the export of O-antigen and teichoic acid</fullName>
    </recommendedName>
</protein>
<feature type="transmembrane region" description="Helical" evidence="1">
    <location>
        <begin position="70"/>
        <end position="95"/>
    </location>
</feature>
<organism evidence="2 3">
    <name type="scientific">Actinomyces ruminicola</name>
    <dbReference type="NCBI Taxonomy" id="332524"/>
    <lineage>
        <taxon>Bacteria</taxon>
        <taxon>Bacillati</taxon>
        <taxon>Actinomycetota</taxon>
        <taxon>Actinomycetes</taxon>
        <taxon>Actinomycetales</taxon>
        <taxon>Actinomycetaceae</taxon>
        <taxon>Actinomyces</taxon>
    </lineage>
</organism>
<feature type="transmembrane region" description="Helical" evidence="1">
    <location>
        <begin position="315"/>
        <end position="339"/>
    </location>
</feature>
<accession>A0A1G9RP31</accession>
<feature type="transmembrane region" description="Helical" evidence="1">
    <location>
        <begin position="147"/>
        <end position="169"/>
    </location>
</feature>
<keyword evidence="1" id="KW-0472">Membrane</keyword>
<gene>
    <name evidence="2" type="ORF">SAMN04487766_10182</name>
</gene>
<feature type="transmembrane region" description="Helical" evidence="1">
    <location>
        <begin position="398"/>
        <end position="417"/>
    </location>
</feature>
<sequence>MTANVPVAARQAPPLPGWIRPLTGPDEPPLGRKTTWVIETLLLAMSPAILLGVSYPLVMSRMAGHDVGGVPVASLIISVAVGVPWLSQVTCGPVYRLMGSVTDVAPQERVRHFIRLWPAVLAFSIPPVLLVTALVAVTTHWPAQTIAAHFLLLLENMVFAQSLMVADLLRRRRHWALGWAAYAVSVLALPTAWYLPPLLATLTQVLPMRSALAELRHPLPVSPGEYVVDMFRGLILGGVLWADKLFLFLTLGVEWRIALAYLCLQPAVLGYSFYFAVATPRVTGALSDFHRGLDSVSADSLRDRSRYLTRLLNRALVRAGLVEALGVIAVVAVMVAFDLSSLPEVLAVSLGSALLAVLTLLAYEIDHAGDPALALFLSGAHLLTALAVFILVGGLAASFAATAIVDIVLIAISVGVYRARWSSPEYSFFWRKALSW</sequence>
<dbReference type="AlphaFoldDB" id="A0A1G9RP31"/>
<feature type="transmembrane region" description="Helical" evidence="1">
    <location>
        <begin position="345"/>
        <end position="365"/>
    </location>
</feature>
<evidence type="ECO:0000313" key="3">
    <source>
        <dbReference type="Proteomes" id="UP000199671"/>
    </source>
</evidence>
<evidence type="ECO:0000313" key="2">
    <source>
        <dbReference type="EMBL" id="SDM24952.1"/>
    </source>
</evidence>
<keyword evidence="1" id="KW-0812">Transmembrane</keyword>
<feature type="transmembrane region" description="Helical" evidence="1">
    <location>
        <begin position="116"/>
        <end position="141"/>
    </location>
</feature>
<name>A0A1G9RP31_9ACTO</name>